<accession>A0ABP0CJL8</accession>
<dbReference type="InterPro" id="IPR059032">
    <property type="entry name" value="WHD_DDX60"/>
</dbReference>
<dbReference type="PROSITE" id="PS51194">
    <property type="entry name" value="HELICASE_CTER"/>
    <property type="match status" value="1"/>
</dbReference>
<evidence type="ECO:0000256" key="4">
    <source>
        <dbReference type="ARBA" id="ARBA00022840"/>
    </source>
</evidence>
<dbReference type="InterPro" id="IPR052431">
    <property type="entry name" value="SKI2_subfamily_helicases"/>
</dbReference>
<dbReference type="Gene3D" id="3.40.50.300">
    <property type="entry name" value="P-loop containing nucleotide triphosphate hydrolases"/>
    <property type="match status" value="2"/>
</dbReference>
<keyword evidence="4" id="KW-0067">ATP-binding</keyword>
<reference evidence="8 9" key="1">
    <citation type="submission" date="2024-01" db="EMBL/GenBank/DDBJ databases">
        <authorList>
            <person name="Allen C."/>
            <person name="Tagirdzhanova G."/>
        </authorList>
    </citation>
    <scope>NUCLEOTIDE SEQUENCE [LARGE SCALE GENOMIC DNA]</scope>
</reference>
<dbReference type="Pfam" id="PF26076">
    <property type="entry name" value="WHD_DDX60"/>
    <property type="match status" value="1"/>
</dbReference>
<dbReference type="InterPro" id="IPR011545">
    <property type="entry name" value="DEAD/DEAH_box_helicase_dom"/>
</dbReference>
<dbReference type="SMART" id="SM00490">
    <property type="entry name" value="HELICc"/>
    <property type="match status" value="1"/>
</dbReference>
<feature type="domain" description="Helicase ATP-binding" evidence="6">
    <location>
        <begin position="260"/>
        <end position="439"/>
    </location>
</feature>
<evidence type="ECO:0000256" key="1">
    <source>
        <dbReference type="ARBA" id="ARBA00022741"/>
    </source>
</evidence>
<feature type="compositionally biased region" description="Polar residues" evidence="5">
    <location>
        <begin position="1267"/>
        <end position="1286"/>
    </location>
</feature>
<sequence length="1314" mass="147022">MSSAEFVKYTKQHPVRLFFMTDGQAASICDNMATKRAHNSKSIPQKDGSVMTFFSIIFGLNISGYTVGLLDDIEFKSSEIRASLYSAQQILSAGIPLWEPAPPFSASLDIDKTLLKSHMDFDPINKKTLTSRERMAATALSTILAKDIPELKALVWRHLQNLQEIPLSNDISQAASMLCRSFGLSIDFSPSTDKTVQCFLSEDIVFATIKALKRDKSLGQSNETEMLLEACGPYMEKGFDSQPDSRVNNFDPDAWQRSVLDVIDQRQSLFVVAPTSAGKTFISFYAMKQVLKESDDGILVYVAPTKALSNQVAADIQARFSKDYPPMKVGKSVWAIHTRDYRINTPTNCQVLVTVPQMLQILLLAPSSSGGPGTGKNPWTSRIKWIIFDEVHSIGLSEEGVIWEQLMLMAPCPIIALSATVGNPYEFKAWVEECEQKKGRELKMVIHSARYSDLRCYFWTPSDDFIFFGVAPATRWPIPGLAPDGYNKDAPFTTMHPVSALVDRSRDTLDDINIESRDCLALWKSMNKHQSDKYRLDSALNPNAYFSGPAIVKAKVVAWEAELKKVLLTWLRNDDSPFLDVRNDLSAPLERDALRGRYGVKRTLQLLNDLQKRDALPALIFLYDREGCKLSVESIVEQLRDFEKQWKATSPVWERTLAAFRKHEKNAQHAQKKASKTTKGSKRGKQDDDDDGGPSSKLDAVRDAASHEGSKWDSFDPDAPLDRFSFANYKKLQKEELEKYIRSLEHVPLEDYIIEGLRRGVAVHHSGMNRGYLQTVEILFRKGFLSAVVATGTLALGINMPCKTVVFSGDSTFLTALNFRQGAGRAGRRGFDLLGNVVFYDFTPQRAKEVMSLRLSDLRGHFPISTSLVLRVATLLNQTNRCAFSQRCLETLFSQTRIYQGGPEGKGAIKHHLRFSIEYLRHHHLLSADGAPIDFAGLVNHLHYNEDAVFALHSLLEGGYFHKLCANIHRKDADVLDTMMLVLSHLFGRILCRRYKDEEWLKTKVFRSSSKVLLPPLPDDAKLILHKHNSGTLSIFRSYVQTYVRQHLSNQPDDTLPFTGQKIAPAIPLTEVFLTSQSPVELRSPFAALSGFTDEFQSIRELCSTVRAGVFLEESSVPYIAIYPEDTDGMPFNAYIYDFFRHGELATIVKANGIKNSDAWYLLQDFSLVLKTIVASIAKFVSPVSATGEDFELDGLFDGEGDLYDDDKEGTGNFVAETEPVASIKAIAVDEKPKVKKQKKAKVLDSWEDASSESEDEGNGSAENNVEGEQSSASSVGDTCESTAPSPDQGLADVHLAFDKLEKEFYEKFRNVWA</sequence>
<evidence type="ECO:0000259" key="7">
    <source>
        <dbReference type="PROSITE" id="PS51194"/>
    </source>
</evidence>
<protein>
    <recommendedName>
        <fullName evidence="10">DEAD/DEAH box helicase</fullName>
    </recommendedName>
</protein>
<feature type="compositionally biased region" description="Basic residues" evidence="5">
    <location>
        <begin position="663"/>
        <end position="683"/>
    </location>
</feature>
<comment type="caution">
    <text evidence="8">The sequence shown here is derived from an EMBL/GenBank/DDBJ whole genome shotgun (WGS) entry which is preliminary data.</text>
</comment>
<gene>
    <name evidence="8" type="ORF">SBRCBS47491_008200</name>
</gene>
<proteinExistence type="predicted"/>
<dbReference type="Proteomes" id="UP001642406">
    <property type="component" value="Unassembled WGS sequence"/>
</dbReference>
<organism evidence="8 9">
    <name type="scientific">Sporothrix bragantina</name>
    <dbReference type="NCBI Taxonomy" id="671064"/>
    <lineage>
        <taxon>Eukaryota</taxon>
        <taxon>Fungi</taxon>
        <taxon>Dikarya</taxon>
        <taxon>Ascomycota</taxon>
        <taxon>Pezizomycotina</taxon>
        <taxon>Sordariomycetes</taxon>
        <taxon>Sordariomycetidae</taxon>
        <taxon>Ophiostomatales</taxon>
        <taxon>Ophiostomataceae</taxon>
        <taxon>Sporothrix</taxon>
    </lineage>
</organism>
<evidence type="ECO:0000313" key="8">
    <source>
        <dbReference type="EMBL" id="CAK7232240.1"/>
    </source>
</evidence>
<evidence type="ECO:0000256" key="2">
    <source>
        <dbReference type="ARBA" id="ARBA00022801"/>
    </source>
</evidence>
<evidence type="ECO:0008006" key="10">
    <source>
        <dbReference type="Google" id="ProtNLM"/>
    </source>
</evidence>
<dbReference type="SUPFAM" id="SSF52540">
    <property type="entry name" value="P-loop containing nucleoside triphosphate hydrolases"/>
    <property type="match status" value="1"/>
</dbReference>
<keyword evidence="1" id="KW-0547">Nucleotide-binding</keyword>
<keyword evidence="2" id="KW-0378">Hydrolase</keyword>
<feature type="compositionally biased region" description="Acidic residues" evidence="5">
    <location>
        <begin position="1246"/>
        <end position="1258"/>
    </location>
</feature>
<evidence type="ECO:0000313" key="9">
    <source>
        <dbReference type="Proteomes" id="UP001642406"/>
    </source>
</evidence>
<dbReference type="InterPro" id="IPR014001">
    <property type="entry name" value="Helicase_ATP-bd"/>
</dbReference>
<dbReference type="EMBL" id="CAWUHC010000102">
    <property type="protein sequence ID" value="CAK7232240.1"/>
    <property type="molecule type" value="Genomic_DNA"/>
</dbReference>
<dbReference type="InterPro" id="IPR027417">
    <property type="entry name" value="P-loop_NTPase"/>
</dbReference>
<dbReference type="PROSITE" id="PS51192">
    <property type="entry name" value="HELICASE_ATP_BIND_1"/>
    <property type="match status" value="1"/>
</dbReference>
<dbReference type="PANTHER" id="PTHR44533">
    <property type="entry name" value="DEAD/H RNA HELICASE, PUTATIVE-RELATED"/>
    <property type="match status" value="1"/>
</dbReference>
<dbReference type="PANTHER" id="PTHR44533:SF4">
    <property type="entry name" value="DEAD_H RNA HELICASE, PUTATIVE-RELATED"/>
    <property type="match status" value="1"/>
</dbReference>
<feature type="region of interest" description="Disordered" evidence="5">
    <location>
        <begin position="1245"/>
        <end position="1290"/>
    </location>
</feature>
<feature type="domain" description="Helicase C-terminal" evidence="7">
    <location>
        <begin position="697"/>
        <end position="876"/>
    </location>
</feature>
<evidence type="ECO:0000256" key="3">
    <source>
        <dbReference type="ARBA" id="ARBA00022806"/>
    </source>
</evidence>
<name>A0ABP0CJL8_9PEZI</name>
<dbReference type="InterPro" id="IPR001650">
    <property type="entry name" value="Helicase_C-like"/>
</dbReference>
<evidence type="ECO:0000256" key="5">
    <source>
        <dbReference type="SAM" id="MobiDB-lite"/>
    </source>
</evidence>
<dbReference type="Pfam" id="PF00270">
    <property type="entry name" value="DEAD"/>
    <property type="match status" value="1"/>
</dbReference>
<evidence type="ECO:0000259" key="6">
    <source>
        <dbReference type="PROSITE" id="PS51192"/>
    </source>
</evidence>
<dbReference type="SMART" id="SM00487">
    <property type="entry name" value="DEXDc"/>
    <property type="match status" value="1"/>
</dbReference>
<keyword evidence="3" id="KW-0347">Helicase</keyword>
<feature type="region of interest" description="Disordered" evidence="5">
    <location>
        <begin position="663"/>
        <end position="703"/>
    </location>
</feature>
<keyword evidence="9" id="KW-1185">Reference proteome</keyword>